<gene>
    <name evidence="2" type="ORF">E2C01_068036</name>
</gene>
<dbReference type="Proteomes" id="UP000324222">
    <property type="component" value="Unassembled WGS sequence"/>
</dbReference>
<keyword evidence="3" id="KW-1185">Reference proteome</keyword>
<reference evidence="2 3" key="1">
    <citation type="submission" date="2019-05" db="EMBL/GenBank/DDBJ databases">
        <title>Another draft genome of Portunus trituberculatus and its Hox gene families provides insights of decapod evolution.</title>
        <authorList>
            <person name="Jeong J.-H."/>
            <person name="Song I."/>
            <person name="Kim S."/>
            <person name="Choi T."/>
            <person name="Kim D."/>
            <person name="Ryu S."/>
            <person name="Kim W."/>
        </authorList>
    </citation>
    <scope>NUCLEOTIDE SEQUENCE [LARGE SCALE GENOMIC DNA]</scope>
    <source>
        <tissue evidence="2">Muscle</tissue>
    </source>
</reference>
<evidence type="ECO:0000313" key="2">
    <source>
        <dbReference type="EMBL" id="MPC73700.1"/>
    </source>
</evidence>
<name>A0A5B7HMN7_PORTR</name>
<protein>
    <submittedName>
        <fullName evidence="2">Uncharacterized protein</fullName>
    </submittedName>
</protein>
<evidence type="ECO:0000313" key="3">
    <source>
        <dbReference type="Proteomes" id="UP000324222"/>
    </source>
</evidence>
<dbReference type="AlphaFoldDB" id="A0A5B7HMN7"/>
<keyword evidence="1" id="KW-0732">Signal</keyword>
<organism evidence="2 3">
    <name type="scientific">Portunus trituberculatus</name>
    <name type="common">Swimming crab</name>
    <name type="synonym">Neptunus trituberculatus</name>
    <dbReference type="NCBI Taxonomy" id="210409"/>
    <lineage>
        <taxon>Eukaryota</taxon>
        <taxon>Metazoa</taxon>
        <taxon>Ecdysozoa</taxon>
        <taxon>Arthropoda</taxon>
        <taxon>Crustacea</taxon>
        <taxon>Multicrustacea</taxon>
        <taxon>Malacostraca</taxon>
        <taxon>Eumalacostraca</taxon>
        <taxon>Eucarida</taxon>
        <taxon>Decapoda</taxon>
        <taxon>Pleocyemata</taxon>
        <taxon>Brachyura</taxon>
        <taxon>Eubrachyura</taxon>
        <taxon>Portunoidea</taxon>
        <taxon>Portunidae</taxon>
        <taxon>Portuninae</taxon>
        <taxon>Portunus</taxon>
    </lineage>
</organism>
<feature type="signal peptide" evidence="1">
    <location>
        <begin position="1"/>
        <end position="27"/>
    </location>
</feature>
<feature type="chain" id="PRO_5023099889" evidence="1">
    <location>
        <begin position="28"/>
        <end position="55"/>
    </location>
</feature>
<accession>A0A5B7HMN7</accession>
<proteinExistence type="predicted"/>
<comment type="caution">
    <text evidence="2">The sequence shown here is derived from an EMBL/GenBank/DDBJ whole genome shotgun (WGS) entry which is preliminary data.</text>
</comment>
<evidence type="ECO:0000256" key="1">
    <source>
        <dbReference type="SAM" id="SignalP"/>
    </source>
</evidence>
<dbReference type="EMBL" id="VSRR010037336">
    <property type="protein sequence ID" value="MPC73700.1"/>
    <property type="molecule type" value="Genomic_DNA"/>
</dbReference>
<sequence>MASLSFTCHYNPPFLLLVFLVSPIATSSHSFASIFHSYRSKENADGPSEAAWVWL</sequence>